<organism evidence="3 4">
    <name type="scientific">Pseudomonas ulcerans</name>
    <dbReference type="NCBI Taxonomy" id="3115852"/>
    <lineage>
        <taxon>Bacteria</taxon>
        <taxon>Pseudomonadati</taxon>
        <taxon>Pseudomonadota</taxon>
        <taxon>Gammaproteobacteria</taxon>
        <taxon>Pseudomonadales</taxon>
        <taxon>Pseudomonadaceae</taxon>
        <taxon>Pseudomonas</taxon>
    </lineage>
</organism>
<comment type="caution">
    <text evidence="3">The sequence shown here is derived from an EMBL/GenBank/DDBJ whole genome shotgun (WGS) entry which is preliminary data.</text>
</comment>
<proteinExistence type="predicted"/>
<keyword evidence="2" id="KW-0732">Signal</keyword>
<accession>A0ABU7HTW4</accession>
<keyword evidence="4" id="KW-1185">Reference proteome</keyword>
<gene>
    <name evidence="3" type="ORF">V0R50_17285</name>
</gene>
<feature type="region of interest" description="Disordered" evidence="1">
    <location>
        <begin position="98"/>
        <end position="128"/>
    </location>
</feature>
<feature type="chain" id="PRO_5045962457" evidence="2">
    <location>
        <begin position="30"/>
        <end position="128"/>
    </location>
</feature>
<evidence type="ECO:0000313" key="3">
    <source>
        <dbReference type="EMBL" id="MEE1934985.1"/>
    </source>
</evidence>
<dbReference type="Pfam" id="PF11162">
    <property type="entry name" value="DUF2946"/>
    <property type="match status" value="1"/>
</dbReference>
<evidence type="ECO:0000256" key="2">
    <source>
        <dbReference type="SAM" id="SignalP"/>
    </source>
</evidence>
<feature type="signal peptide" evidence="2">
    <location>
        <begin position="1"/>
        <end position="29"/>
    </location>
</feature>
<evidence type="ECO:0000256" key="1">
    <source>
        <dbReference type="SAM" id="MobiDB-lite"/>
    </source>
</evidence>
<reference evidence="3 4" key="1">
    <citation type="submission" date="2024-01" db="EMBL/GenBank/DDBJ databases">
        <title>Unpublished Manusciprt.</title>
        <authorList>
            <person name="Duman M."/>
            <person name="Valdes E.G."/>
            <person name="Ajmi N."/>
            <person name="Altun S."/>
            <person name="Saticioglu I.B."/>
        </authorList>
    </citation>
    <scope>NUCLEOTIDE SEQUENCE [LARGE SCALE GENOMIC DNA]</scope>
    <source>
        <strain evidence="3 4">148P</strain>
    </source>
</reference>
<dbReference type="EMBL" id="JAZDQJ010000020">
    <property type="protein sequence ID" value="MEE1934985.1"/>
    <property type="molecule type" value="Genomic_DNA"/>
</dbReference>
<sequence length="128" mass="13403">MSSNRLAYAWIACFAVLFNLLAMPMSASAAKAPADQLLWGAFCSTGGTKLIAVSIGQIDPGQGNDEHAVMQHCWCCSGAAPTLALPGTPAQLTLPEHTLASTLDAQHPAPPTPRERWPALNPRASPSV</sequence>
<dbReference type="Proteomes" id="UP001335100">
    <property type="component" value="Unassembled WGS sequence"/>
</dbReference>
<dbReference type="RefSeq" id="WP_330075742.1">
    <property type="nucleotide sequence ID" value="NZ_JAZDQJ010000020.1"/>
</dbReference>
<name>A0ABU7HTW4_9PSED</name>
<evidence type="ECO:0000313" key="4">
    <source>
        <dbReference type="Proteomes" id="UP001335100"/>
    </source>
</evidence>
<protein>
    <submittedName>
        <fullName evidence="3">DUF2946 domain-containing protein</fullName>
    </submittedName>
</protein>
<dbReference type="InterPro" id="IPR021333">
    <property type="entry name" value="DUF2946"/>
</dbReference>